<accession>A0ACC5Q279</accession>
<dbReference type="Proteomes" id="UP000597867">
    <property type="component" value="Unassembled WGS sequence"/>
</dbReference>
<comment type="caution">
    <text evidence="1">The sequence shown here is derived from an EMBL/GenBank/DDBJ whole genome shotgun (WGS) entry which is preliminary data.</text>
</comment>
<keyword evidence="2" id="KW-1185">Reference proteome</keyword>
<sequence>MKRLYYGDNLQVLRENIPDECIDLIYLDPPFNSQANYNIFFKNSTGKGSESQITAFEDTWTWGIESERFLDEIQDIKGELYQLLDLLVRTLGKNSLSAYLVMMTIRLIELHRVLKSTGSLYLHCDTTASHYLKMILDLIFDARNYRNQITWKRTSSHSDAKKYARVTDIIFYYVKSNQFTWNPLNLPYTDKYINQYYCNIDSDGRRFQFGDLTKPKSSKGYFYKLLDCDPPGNGWRMPESRAQEWLNEGRIAIPPTGKTPRYKRYLDEVEGKVIPDIWDDIPPINSQAKEALGYPTQKPQSLLERIIKISSNKGDIVLDPFCGCGTAIHAAENLGRNWIGIDITHLAIALIEKRLRDAFPNKFIEDENKNQKLVPGIEFEVEGTPQDLAAAEDLFTRDPYQFEWWACSLVNAQPYKDQKKGADGGIDGLIFFEDVIDIKKSNKTAVKKIIVSVKGGKNLNPAMIRDLRGTMETNKAEIGLFVTLIPPSQPMIKEAASSGFYKAGNGINYAKVQILTIEELLTAQKRPEFFDMKQGELTFKKAQRENQDIGEQGNLFPHS</sequence>
<protein>
    <submittedName>
        <fullName evidence="1">Restriction endonuclease</fullName>
    </submittedName>
</protein>
<name>A0ACC5Q279_DOLFA</name>
<keyword evidence="1" id="KW-0378">Hydrolase</keyword>
<reference evidence="1" key="1">
    <citation type="submission" date="2020-10" db="EMBL/GenBank/DDBJ databases">
        <authorList>
            <person name="Castelo-Branco R."/>
            <person name="Eusebio N."/>
            <person name="Adriana R."/>
            <person name="Vieira A."/>
            <person name="Brugerolle De Fraissinette N."/>
            <person name="Rezende De Castro R."/>
            <person name="Schneider M.P."/>
            <person name="Vasconcelos V."/>
            <person name="Leao P.N."/>
        </authorList>
    </citation>
    <scope>NUCLEOTIDE SEQUENCE</scope>
    <source>
        <strain evidence="1">LEGE 04289</strain>
    </source>
</reference>
<keyword evidence="1" id="KW-0255">Endonuclease</keyword>
<organism evidence="1 2">
    <name type="scientific">Dolichospermum flos-aquae LEGE 04289</name>
    <dbReference type="NCBI Taxonomy" id="1828708"/>
    <lineage>
        <taxon>Bacteria</taxon>
        <taxon>Bacillati</taxon>
        <taxon>Cyanobacteriota</taxon>
        <taxon>Cyanophyceae</taxon>
        <taxon>Nostocales</taxon>
        <taxon>Aphanizomenonaceae</taxon>
        <taxon>Dolichospermum</taxon>
    </lineage>
</organism>
<gene>
    <name evidence="1" type="ORF">IQ222_10375</name>
</gene>
<keyword evidence="1" id="KW-0540">Nuclease</keyword>
<dbReference type="EMBL" id="JADEWF010000029">
    <property type="protein sequence ID" value="MBE9219189.1"/>
    <property type="molecule type" value="Genomic_DNA"/>
</dbReference>
<evidence type="ECO:0000313" key="2">
    <source>
        <dbReference type="Proteomes" id="UP000597867"/>
    </source>
</evidence>
<evidence type="ECO:0000313" key="1">
    <source>
        <dbReference type="EMBL" id="MBE9219189.1"/>
    </source>
</evidence>
<proteinExistence type="predicted"/>